<feature type="repeat" description="ANK" evidence="2">
    <location>
        <begin position="852"/>
        <end position="895"/>
    </location>
</feature>
<dbReference type="InterPro" id="IPR002110">
    <property type="entry name" value="Ankyrin_rpt"/>
</dbReference>
<evidence type="ECO:0000256" key="2">
    <source>
        <dbReference type="PROSITE-ProRule" id="PRU00023"/>
    </source>
</evidence>
<dbReference type="PANTHER" id="PTHR46082:SF11">
    <property type="entry name" value="AAA+ ATPASE DOMAIN-CONTAINING PROTEIN-RELATED"/>
    <property type="match status" value="1"/>
</dbReference>
<sequence length="1570" mass="176222">MSNPNDYTVGWISATVTEYVAAQAFLDEEHEGPEFVSTNDHNDYTLGKVGKHNVVIAVLPQGEYGISSATAAIKDMSSSFPNVRIGLMVGIGGGAPSPKHDIRLGDVVVSAAGNGKGGIFQYDFGIATQGQEFQEKQFLNQPPVVLRTAVNGLMAQYKRKGHQFEETINSILENNRRMQKEYKRPDLSSDKLYKSDIIHPPNCEKSCTEVCGDEEFKLVLRNPRTEDEDDPRIHYGLVASANRLMEDALLRDKFAKDKDVLCFEMEAAGLMNQFPCLVIRGICDYSDSHRNWGWQGYAAMVAAAYAKDLLYRILPNKVEAEKKIIDIFSNVAEDVANIRSATVKTKNVVDRLDLDSQSNKINNWLRPPDPSTNFNKATKERHKGTGSWFLESKQFKEWKSGTRRYLWLHGIPGCGKTVLCSTIIENIHQTQDSSCVVVYFFFDFKDADKQSLEKMIRALIAQLYSKCGNAQKELKALFSSCDEGRKQPTQESLCITFQHMMKHIEKIKIVIDALDECTTRGDLLLWMKEFSNVNGVKSNILVTSRDEEDIRSGLELWLYQANFVPVQRNSVHSDIRAYVQKTLRENGDFERWHSTPSIQNEIETEIMKKADGMFRWAACQLDSLKGCLHLKALRKALASLPKTLDETYSRILANINHSEEHREDAIRILQFLTFSERPLTIGAVVDAIAVNLSGDLQFDPSYRMPIPREILRICSSLVSLATEELNDKTKGVIELELAHFSVKEYLISGRVEESFRESMTEICAQGSITRVCLSYLSHLDNRCPVEKINAEFPLAGYSVQYWMNHARSAETDIYVRKRILKFFLQQKQAYEMWGKLFGTDQPWRAELAQLKDIETPLYYASLAGLEQTVESLIEEGEDIVEILLNAGADVNKEGGIYYNTALQSASGEGHEKIVKLLLNAGADVNKEDYVFGNALRYGSVKGHDKIVEILLNAGADVNKESGIYYNTALQSASGEGHEKIVKLLLNAGADVNKEDNVFGNALRYASERGHDKIGQWPLPRDLRLPGQRYQLRDEFVRVVWLPTDWHATPVADYGQDVVEGLHARQTGEDWGDGSSPGHAGVFVRSQQRRIVKGGPPLNANMEDAIEAREEKHGWATPRMEDQVRRIPVKVQHIYAWVEPHTEWPPMWRQVESLAHGYGSRFLADGSDCGGPVVDVKSEWHIEAGVFDLLEVKDATWRKMATAKSRSAKERILAAANQRESLLQTIAATQHAVSTLSQTKIDLEAIKANWYAADERCGILAVAVEGEKAEWEELKGKNDYTEAMEWLEKARASRDVLKEQVDKMKGKRDALENMAKEHVEAQIALDALYSSVFDGPTPDHRQEDELEETVLVAQKAYDSIQGRLTHASHVVNAVSTAHMCLNYAIKSAGYALEVSNTDIANRRVTASLRSINNFSSAHADWAERDSLQWAQRTLTEAEHFMAVAHQLDPRVQGFRTPKVADGNSSVAGILDQAVDNPVTDYMFHREIQATLDGLAEAAMIVDIELKRAEERMAIIEDEMKPADAHLKGARHNLIVARAATFEKAIADDRGAAPPYEGPYVSDTTSPYDEVK</sequence>
<evidence type="ECO:0000256" key="3">
    <source>
        <dbReference type="SAM" id="Coils"/>
    </source>
</evidence>
<accession>A0A3E2HBL9</accession>
<dbReference type="STRING" id="5539.A0A3E2HBL9"/>
<evidence type="ECO:0000313" key="8">
    <source>
        <dbReference type="Proteomes" id="UP000258309"/>
    </source>
</evidence>
<dbReference type="InterPro" id="IPR054471">
    <property type="entry name" value="GPIID_WHD"/>
</dbReference>
<keyword evidence="8" id="KW-1185">Reference proteome</keyword>
<dbReference type="PROSITE" id="PS50088">
    <property type="entry name" value="ANK_REPEAT"/>
    <property type="match status" value="4"/>
</dbReference>
<dbReference type="InterPro" id="IPR053137">
    <property type="entry name" value="NLR-like"/>
</dbReference>
<dbReference type="InterPro" id="IPR056884">
    <property type="entry name" value="NPHP3-like_N"/>
</dbReference>
<dbReference type="SUPFAM" id="SSF53167">
    <property type="entry name" value="Purine and uridine phosphorylases"/>
    <property type="match status" value="1"/>
</dbReference>
<feature type="repeat" description="ANK" evidence="2">
    <location>
        <begin position="964"/>
        <end position="996"/>
    </location>
</feature>
<evidence type="ECO:0000256" key="1">
    <source>
        <dbReference type="ARBA" id="ARBA00022737"/>
    </source>
</evidence>
<dbReference type="OMA" id="EDYRYGN"/>
<keyword evidence="1" id="KW-0677">Repeat</keyword>
<evidence type="ECO:0000313" key="7">
    <source>
        <dbReference type="EMBL" id="RFU30804.1"/>
    </source>
</evidence>
<feature type="region of interest" description="Disordered" evidence="4">
    <location>
        <begin position="1548"/>
        <end position="1570"/>
    </location>
</feature>
<evidence type="ECO:0000256" key="4">
    <source>
        <dbReference type="SAM" id="MobiDB-lite"/>
    </source>
</evidence>
<feature type="coiled-coil region" evidence="3">
    <location>
        <begin position="1286"/>
        <end position="1320"/>
    </location>
</feature>
<dbReference type="Pfam" id="PF12796">
    <property type="entry name" value="Ank_2"/>
    <property type="match status" value="1"/>
</dbReference>
<dbReference type="Gene3D" id="1.25.40.20">
    <property type="entry name" value="Ankyrin repeat-containing domain"/>
    <property type="match status" value="1"/>
</dbReference>
<keyword evidence="3" id="KW-0175">Coiled coil</keyword>
<feature type="repeat" description="ANK" evidence="2">
    <location>
        <begin position="933"/>
        <end position="962"/>
    </location>
</feature>
<dbReference type="Pfam" id="PF24883">
    <property type="entry name" value="NPHP3_N"/>
    <property type="match status" value="1"/>
</dbReference>
<reference evidence="7 8" key="1">
    <citation type="submission" date="2018-05" db="EMBL/GenBank/DDBJ databases">
        <title>Draft genome sequence of Scytalidium lignicola DSM 105466, a ubiquitous saprotrophic fungus.</title>
        <authorList>
            <person name="Buettner E."/>
            <person name="Gebauer A.M."/>
            <person name="Hofrichter M."/>
            <person name="Liers C."/>
            <person name="Kellner H."/>
        </authorList>
    </citation>
    <scope>NUCLEOTIDE SEQUENCE [LARGE SCALE GENOMIC DNA]</scope>
    <source>
        <strain evidence="7 8">DSM 105466</strain>
    </source>
</reference>
<feature type="domain" description="GPI inositol-deacylase winged helix" evidence="5">
    <location>
        <begin position="658"/>
        <end position="755"/>
    </location>
</feature>
<feature type="non-terminal residue" evidence="7">
    <location>
        <position position="1570"/>
    </location>
</feature>
<name>A0A3E2HBL9_SCYLI</name>
<evidence type="ECO:0000259" key="6">
    <source>
        <dbReference type="Pfam" id="PF24883"/>
    </source>
</evidence>
<keyword evidence="2" id="KW-0040">ANK repeat</keyword>
<dbReference type="Gene3D" id="3.40.50.1580">
    <property type="entry name" value="Nucleoside phosphorylase domain"/>
    <property type="match status" value="1"/>
</dbReference>
<dbReference type="Proteomes" id="UP000258309">
    <property type="component" value="Unassembled WGS sequence"/>
</dbReference>
<dbReference type="SUPFAM" id="SSF52540">
    <property type="entry name" value="P-loop containing nucleoside triphosphate hydrolases"/>
    <property type="match status" value="1"/>
</dbReference>
<dbReference type="Gene3D" id="3.40.50.300">
    <property type="entry name" value="P-loop containing nucleotide triphosphate hydrolases"/>
    <property type="match status" value="1"/>
</dbReference>
<dbReference type="Pfam" id="PF00023">
    <property type="entry name" value="Ank"/>
    <property type="match status" value="1"/>
</dbReference>
<dbReference type="GO" id="GO:0003824">
    <property type="term" value="F:catalytic activity"/>
    <property type="evidence" value="ECO:0007669"/>
    <property type="project" value="InterPro"/>
</dbReference>
<comment type="caution">
    <text evidence="7">The sequence shown here is derived from an EMBL/GenBank/DDBJ whole genome shotgun (WGS) entry which is preliminary data.</text>
</comment>
<dbReference type="SUPFAM" id="SSF48403">
    <property type="entry name" value="Ankyrin repeat"/>
    <property type="match status" value="1"/>
</dbReference>
<dbReference type="Pfam" id="PF22939">
    <property type="entry name" value="WHD_GPIID"/>
    <property type="match status" value="1"/>
</dbReference>
<feature type="non-terminal residue" evidence="7">
    <location>
        <position position="1"/>
    </location>
</feature>
<feature type="repeat" description="ANK" evidence="2">
    <location>
        <begin position="897"/>
        <end position="929"/>
    </location>
</feature>
<protein>
    <submittedName>
        <fullName evidence="7">Uncharacterized protein</fullName>
    </submittedName>
</protein>
<feature type="domain" description="Nephrocystin 3-like N-terminal" evidence="6">
    <location>
        <begin position="384"/>
        <end position="545"/>
    </location>
</feature>
<dbReference type="EMBL" id="NCSJ02000091">
    <property type="protein sequence ID" value="RFU30804.1"/>
    <property type="molecule type" value="Genomic_DNA"/>
</dbReference>
<evidence type="ECO:0000259" key="5">
    <source>
        <dbReference type="Pfam" id="PF22939"/>
    </source>
</evidence>
<feature type="compositionally biased region" description="Polar residues" evidence="4">
    <location>
        <begin position="1560"/>
        <end position="1570"/>
    </location>
</feature>
<organism evidence="7 8">
    <name type="scientific">Scytalidium lignicola</name>
    <name type="common">Hyphomycete</name>
    <dbReference type="NCBI Taxonomy" id="5539"/>
    <lineage>
        <taxon>Eukaryota</taxon>
        <taxon>Fungi</taxon>
        <taxon>Dikarya</taxon>
        <taxon>Ascomycota</taxon>
        <taxon>Pezizomycotina</taxon>
        <taxon>Leotiomycetes</taxon>
        <taxon>Leotiomycetes incertae sedis</taxon>
        <taxon>Scytalidium</taxon>
    </lineage>
</organism>
<dbReference type="OrthoDB" id="1577640at2759"/>
<gene>
    <name evidence="7" type="ORF">B7463_g5547</name>
</gene>
<dbReference type="SMART" id="SM00248">
    <property type="entry name" value="ANK"/>
    <property type="match status" value="4"/>
</dbReference>
<dbReference type="InterPro" id="IPR036770">
    <property type="entry name" value="Ankyrin_rpt-contain_sf"/>
</dbReference>
<dbReference type="PROSITE" id="PS50297">
    <property type="entry name" value="ANK_REP_REGION"/>
    <property type="match status" value="2"/>
</dbReference>
<dbReference type="InterPro" id="IPR035994">
    <property type="entry name" value="Nucleoside_phosphorylase_sf"/>
</dbReference>
<proteinExistence type="predicted"/>
<dbReference type="InterPro" id="IPR027417">
    <property type="entry name" value="P-loop_NTPase"/>
</dbReference>
<dbReference type="PANTHER" id="PTHR46082">
    <property type="entry name" value="ATP/GTP-BINDING PROTEIN-RELATED"/>
    <property type="match status" value="1"/>
</dbReference>
<dbReference type="GO" id="GO:0009116">
    <property type="term" value="P:nucleoside metabolic process"/>
    <property type="evidence" value="ECO:0007669"/>
    <property type="project" value="InterPro"/>
</dbReference>